<feature type="domain" description="DnaA N-terminal" evidence="1">
    <location>
        <begin position="256"/>
        <end position="312"/>
    </location>
</feature>
<accession>A0A6C0PAC0</accession>
<dbReference type="AlphaFoldDB" id="A0A6C0PAC0"/>
<dbReference type="Pfam" id="PF11638">
    <property type="entry name" value="DnaA_N"/>
    <property type="match status" value="1"/>
</dbReference>
<dbReference type="InterPro" id="IPR036388">
    <property type="entry name" value="WH-like_DNA-bd_sf"/>
</dbReference>
<dbReference type="KEGG" id="prz:GZH47_31885"/>
<proteinExistence type="predicted"/>
<dbReference type="EMBL" id="CP048287">
    <property type="protein sequence ID" value="QHW35497.1"/>
    <property type="molecule type" value="Genomic_DNA"/>
</dbReference>
<dbReference type="InterPro" id="IPR024633">
    <property type="entry name" value="DnaA_N_dom"/>
</dbReference>
<name>A0A6C0PAC0_9BACL</name>
<reference evidence="2 3" key="1">
    <citation type="submission" date="2020-02" db="EMBL/GenBank/DDBJ databases">
        <title>Paenibacillus sp. nov., isolated from rhizosphere soil of tomato.</title>
        <authorList>
            <person name="Weon H.-Y."/>
            <person name="Lee S.A."/>
        </authorList>
    </citation>
    <scope>NUCLEOTIDE SEQUENCE [LARGE SCALE GENOMIC DNA]</scope>
    <source>
        <strain evidence="2 3">14171R-81</strain>
        <plasmid evidence="2 3">unnamed1</plasmid>
    </source>
</reference>
<geneLocation type="plasmid" evidence="2 3">
    <name>unnamed1</name>
</geneLocation>
<keyword evidence="3" id="KW-1185">Reference proteome</keyword>
<organism evidence="2 3">
    <name type="scientific">Paenibacillus rhizovicinus</name>
    <dbReference type="NCBI Taxonomy" id="2704463"/>
    <lineage>
        <taxon>Bacteria</taxon>
        <taxon>Bacillati</taxon>
        <taxon>Bacillota</taxon>
        <taxon>Bacilli</taxon>
        <taxon>Bacillales</taxon>
        <taxon>Paenibacillaceae</taxon>
        <taxon>Paenibacillus</taxon>
    </lineage>
</organism>
<dbReference type="RefSeq" id="WP_162645643.1">
    <property type="nucleotide sequence ID" value="NZ_CP048287.1"/>
</dbReference>
<dbReference type="Pfam" id="PF13730">
    <property type="entry name" value="HTH_36"/>
    <property type="match status" value="1"/>
</dbReference>
<evidence type="ECO:0000313" key="3">
    <source>
        <dbReference type="Proteomes" id="UP000479114"/>
    </source>
</evidence>
<dbReference type="Gene3D" id="1.10.10.10">
    <property type="entry name" value="Winged helix-like DNA-binding domain superfamily/Winged helix DNA-binding domain"/>
    <property type="match status" value="1"/>
</dbReference>
<dbReference type="Proteomes" id="UP000479114">
    <property type="component" value="Plasmid unnamed1"/>
</dbReference>
<dbReference type="InterPro" id="IPR038454">
    <property type="entry name" value="DnaA_N_sf"/>
</dbReference>
<keyword evidence="2" id="KW-0614">Plasmid</keyword>
<evidence type="ECO:0000259" key="1">
    <source>
        <dbReference type="Pfam" id="PF11638"/>
    </source>
</evidence>
<dbReference type="Gene3D" id="3.30.300.180">
    <property type="match status" value="1"/>
</dbReference>
<gene>
    <name evidence="2" type="ORF">GZH47_31885</name>
</gene>
<protein>
    <recommendedName>
        <fullName evidence="1">DnaA N-terminal domain-containing protein</fullName>
    </recommendedName>
</protein>
<evidence type="ECO:0000313" key="2">
    <source>
        <dbReference type="EMBL" id="QHW35497.1"/>
    </source>
</evidence>
<sequence>MSENKNLKEGSARLLYYRERPTGNRTPKTRMVKGKPQAYFEEELERIYFNEEDIRKFSLDKHGQNVPYVDGHVTMINNYMFDYWGYILGAEAIALYAHLMRYCYGQKDFCWPNLELISYKMKMSRNTVKKYLGILEEHGFVYHFNVQNADLNNTNESPLFKVRKRVPLLTQELCDQLPKVLQIDHEKYLNKLLTTCEHELDLDPSVDYSTLYGNLIEKGKVQRKAKQLSLFEIDKQSALKRRILEEEQTEEDKIRWQDFLSEMLKKISRPSYDNWFANTFAIKRDGILTIYTPHKMVTDWLSDRYIVKIKDIIHPIDETIEGVEIETLEVIT</sequence>